<proteinExistence type="predicted"/>
<dbReference type="AlphaFoldDB" id="A0A0K1EGE4"/>
<dbReference type="OrthoDB" id="9793321at2"/>
<dbReference type="SUPFAM" id="SSF52172">
    <property type="entry name" value="CheY-like"/>
    <property type="match status" value="1"/>
</dbReference>
<dbReference type="InterPro" id="IPR001867">
    <property type="entry name" value="OmpR/PhoB-type_DNA-bd"/>
</dbReference>
<evidence type="ECO:0000256" key="8">
    <source>
        <dbReference type="PROSITE-ProRule" id="PRU00169"/>
    </source>
</evidence>
<organism evidence="13 14">
    <name type="scientific">Chondromyces crocatus</name>
    <dbReference type="NCBI Taxonomy" id="52"/>
    <lineage>
        <taxon>Bacteria</taxon>
        <taxon>Pseudomonadati</taxon>
        <taxon>Myxococcota</taxon>
        <taxon>Polyangia</taxon>
        <taxon>Polyangiales</taxon>
        <taxon>Polyangiaceae</taxon>
        <taxon>Chondromyces</taxon>
    </lineage>
</organism>
<dbReference type="STRING" id="52.CMC5_039030"/>
<dbReference type="FunFam" id="3.40.50.2300:FF:000001">
    <property type="entry name" value="DNA-binding response regulator PhoB"/>
    <property type="match status" value="1"/>
</dbReference>
<accession>A0A0K1EGE4</accession>
<dbReference type="SMART" id="SM00862">
    <property type="entry name" value="Trans_reg_C"/>
    <property type="match status" value="1"/>
</dbReference>
<dbReference type="KEGG" id="ccro:CMC5_039030"/>
<evidence type="ECO:0000259" key="11">
    <source>
        <dbReference type="PROSITE" id="PS50110"/>
    </source>
</evidence>
<keyword evidence="6" id="KW-0804">Transcription</keyword>
<dbReference type="InterPro" id="IPR036388">
    <property type="entry name" value="WH-like_DNA-bd_sf"/>
</dbReference>
<dbReference type="GO" id="GO:0032993">
    <property type="term" value="C:protein-DNA complex"/>
    <property type="evidence" value="ECO:0007669"/>
    <property type="project" value="TreeGrafter"/>
</dbReference>
<evidence type="ECO:0000313" key="14">
    <source>
        <dbReference type="Proteomes" id="UP000067626"/>
    </source>
</evidence>
<dbReference type="GO" id="GO:0000976">
    <property type="term" value="F:transcription cis-regulatory region binding"/>
    <property type="evidence" value="ECO:0007669"/>
    <property type="project" value="TreeGrafter"/>
</dbReference>
<dbReference type="GO" id="GO:0006355">
    <property type="term" value="P:regulation of DNA-templated transcription"/>
    <property type="evidence" value="ECO:0007669"/>
    <property type="project" value="InterPro"/>
</dbReference>
<feature type="modified residue" description="4-aspartylphosphate" evidence="8">
    <location>
        <position position="94"/>
    </location>
</feature>
<dbReference type="EMBL" id="CP012159">
    <property type="protein sequence ID" value="AKT39752.1"/>
    <property type="molecule type" value="Genomic_DNA"/>
</dbReference>
<reference evidence="13 14" key="1">
    <citation type="submission" date="2015-07" db="EMBL/GenBank/DDBJ databases">
        <title>Genome analysis of myxobacterium Chondromyces crocatus Cm c5 reveals a high potential for natural compound synthesis and the genetic basis for the loss of fruiting body formation.</title>
        <authorList>
            <person name="Zaburannyi N."/>
            <person name="Bunk B."/>
            <person name="Maier J."/>
            <person name="Overmann J."/>
            <person name="Mueller R."/>
        </authorList>
    </citation>
    <scope>NUCLEOTIDE SEQUENCE [LARGE SCALE GENOMIC DNA]</scope>
    <source>
        <strain evidence="13 14">Cm c5</strain>
    </source>
</reference>
<keyword evidence="3" id="KW-0902">Two-component regulatory system</keyword>
<keyword evidence="5 9" id="KW-0238">DNA-binding</keyword>
<dbReference type="PANTHER" id="PTHR48111:SF40">
    <property type="entry name" value="PHOSPHATE REGULON TRANSCRIPTIONAL REGULATORY PROTEIN PHOB"/>
    <property type="match status" value="1"/>
</dbReference>
<dbReference type="CDD" id="cd17574">
    <property type="entry name" value="REC_OmpR"/>
    <property type="match status" value="1"/>
</dbReference>
<dbReference type="GO" id="GO:0005829">
    <property type="term" value="C:cytosol"/>
    <property type="evidence" value="ECO:0007669"/>
    <property type="project" value="TreeGrafter"/>
</dbReference>
<keyword evidence="2 8" id="KW-0597">Phosphoprotein</keyword>
<dbReference type="InterPro" id="IPR016032">
    <property type="entry name" value="Sig_transdc_resp-reg_C-effctor"/>
</dbReference>
<comment type="function">
    <text evidence="7">This protein is a positive regulator for the phosphate regulon. Transcription of this operon is positively regulated by PhoB and PhoR when phosphate is limited.</text>
</comment>
<dbReference type="InterPro" id="IPR001789">
    <property type="entry name" value="Sig_transdc_resp-reg_receiver"/>
</dbReference>
<dbReference type="Gene3D" id="6.10.250.690">
    <property type="match status" value="1"/>
</dbReference>
<dbReference type="CDD" id="cd00383">
    <property type="entry name" value="trans_reg_C"/>
    <property type="match status" value="1"/>
</dbReference>
<evidence type="ECO:0000256" key="4">
    <source>
        <dbReference type="ARBA" id="ARBA00023015"/>
    </source>
</evidence>
<dbReference type="Pfam" id="PF00072">
    <property type="entry name" value="Response_reg"/>
    <property type="match status" value="1"/>
</dbReference>
<evidence type="ECO:0000256" key="1">
    <source>
        <dbReference type="ARBA" id="ARBA00013332"/>
    </source>
</evidence>
<dbReference type="PROSITE" id="PS50110">
    <property type="entry name" value="RESPONSE_REGULATORY"/>
    <property type="match status" value="1"/>
</dbReference>
<dbReference type="Gene3D" id="3.40.50.2300">
    <property type="match status" value="1"/>
</dbReference>
<keyword evidence="14" id="KW-1185">Reference proteome</keyword>
<evidence type="ECO:0000256" key="5">
    <source>
        <dbReference type="ARBA" id="ARBA00023125"/>
    </source>
</evidence>
<dbReference type="RefSeq" id="WP_082362611.1">
    <property type="nucleotide sequence ID" value="NZ_CP012159.1"/>
</dbReference>
<feature type="domain" description="OmpR/PhoB-type" evidence="12">
    <location>
        <begin position="169"/>
        <end position="268"/>
    </location>
</feature>
<evidence type="ECO:0000259" key="12">
    <source>
        <dbReference type="PROSITE" id="PS51755"/>
    </source>
</evidence>
<evidence type="ECO:0000313" key="13">
    <source>
        <dbReference type="EMBL" id="AKT39752.1"/>
    </source>
</evidence>
<evidence type="ECO:0000256" key="3">
    <source>
        <dbReference type="ARBA" id="ARBA00023012"/>
    </source>
</evidence>
<dbReference type="Proteomes" id="UP000067626">
    <property type="component" value="Chromosome"/>
</dbReference>
<evidence type="ECO:0000256" key="9">
    <source>
        <dbReference type="PROSITE-ProRule" id="PRU01091"/>
    </source>
</evidence>
<feature type="domain" description="Response regulatory" evidence="11">
    <location>
        <begin position="45"/>
        <end position="159"/>
    </location>
</feature>
<dbReference type="InterPro" id="IPR039420">
    <property type="entry name" value="WalR-like"/>
</dbReference>
<keyword evidence="4" id="KW-0805">Transcription regulation</keyword>
<evidence type="ECO:0000256" key="6">
    <source>
        <dbReference type="ARBA" id="ARBA00023163"/>
    </source>
</evidence>
<dbReference type="PROSITE" id="PS51755">
    <property type="entry name" value="OMPR_PHOB"/>
    <property type="match status" value="1"/>
</dbReference>
<dbReference type="SUPFAM" id="SSF46894">
    <property type="entry name" value="C-terminal effector domain of the bipartite response regulators"/>
    <property type="match status" value="1"/>
</dbReference>
<dbReference type="GO" id="GO:0000156">
    <property type="term" value="F:phosphorelay response regulator activity"/>
    <property type="evidence" value="ECO:0007669"/>
    <property type="project" value="TreeGrafter"/>
</dbReference>
<feature type="DNA-binding region" description="OmpR/PhoB-type" evidence="9">
    <location>
        <begin position="169"/>
        <end position="268"/>
    </location>
</feature>
<name>A0A0K1EGE4_CHOCO</name>
<evidence type="ECO:0000256" key="2">
    <source>
        <dbReference type="ARBA" id="ARBA00022553"/>
    </source>
</evidence>
<dbReference type="Gene3D" id="1.10.10.10">
    <property type="entry name" value="Winged helix-like DNA-binding domain superfamily/Winged helix DNA-binding domain"/>
    <property type="match status" value="1"/>
</dbReference>
<evidence type="ECO:0000256" key="10">
    <source>
        <dbReference type="SAM" id="MobiDB-lite"/>
    </source>
</evidence>
<protein>
    <recommendedName>
        <fullName evidence="1">Phosphate regulon transcriptional regulatory protein PhoB</fullName>
    </recommendedName>
</protein>
<dbReference type="FunFam" id="1.10.10.10:FF:000018">
    <property type="entry name" value="DNA-binding response regulator ResD"/>
    <property type="match status" value="1"/>
</dbReference>
<dbReference type="Pfam" id="PF00486">
    <property type="entry name" value="Trans_reg_C"/>
    <property type="match status" value="1"/>
</dbReference>
<dbReference type="SMART" id="SM00448">
    <property type="entry name" value="REC"/>
    <property type="match status" value="1"/>
</dbReference>
<gene>
    <name evidence="13" type="ORF">CMC5_039030</name>
</gene>
<evidence type="ECO:0000256" key="7">
    <source>
        <dbReference type="ARBA" id="ARBA00024735"/>
    </source>
</evidence>
<sequence length="268" mass="29564">MKHPTQGDGDEAAVTSVNPSRRIAGSERGNVFNDTTARRLASARRLLVVEDDDSIAMGLEMNLQAEGYQVTVAKDGEQGLSLARSNDFDLLILDLMLPRLNGFELLRILRAEGHVLPVILLSARGAEMDKVMGLELGAEDYITKPFGLAEMLARVKAVLRRDAIARPDGSMLRSGEVEINRDTREVRRGGTLVELTATEFDVLLCLVESSGRVLSREQIQARVWGPAHHGTTRTIDNFILQLRSKLEENPAAPRHIITVRGVGYRFIA</sequence>
<feature type="region of interest" description="Disordered" evidence="10">
    <location>
        <begin position="1"/>
        <end position="28"/>
    </location>
</feature>
<dbReference type="InterPro" id="IPR011006">
    <property type="entry name" value="CheY-like_superfamily"/>
</dbReference>
<dbReference type="PANTHER" id="PTHR48111">
    <property type="entry name" value="REGULATOR OF RPOS"/>
    <property type="match status" value="1"/>
</dbReference>